<name>A0A1V9GD09_9BACT</name>
<protein>
    <submittedName>
        <fullName evidence="1">Uncharacterized protein</fullName>
    </submittedName>
</protein>
<dbReference type="EMBL" id="LWBP01000001">
    <property type="protein sequence ID" value="OQP68442.1"/>
    <property type="molecule type" value="Genomic_DNA"/>
</dbReference>
<reference evidence="2" key="1">
    <citation type="submission" date="2016-04" db="EMBL/GenBank/DDBJ databases">
        <authorList>
            <person name="Chen L."/>
            <person name="Zhuang W."/>
            <person name="Wang G."/>
        </authorList>
    </citation>
    <scope>NUCLEOTIDE SEQUENCE [LARGE SCALE GENOMIC DNA]</scope>
    <source>
        <strain evidence="2">208</strain>
    </source>
</reference>
<dbReference type="AlphaFoldDB" id="A0A1V9GD09"/>
<proteinExistence type="predicted"/>
<dbReference type="Proteomes" id="UP000192276">
    <property type="component" value="Unassembled WGS sequence"/>
</dbReference>
<sequence length="82" mass="8971">MKPGVSVASQMNRDTVNFSASAHGFSGKREHFCHWFGPGRILRFEPVNPEGSMSHPVITAVALFFTAQPVKRGSKTAESPKQ</sequence>
<organism evidence="1 2">
    <name type="scientific">Niastella populi</name>
    <dbReference type="NCBI Taxonomy" id="550983"/>
    <lineage>
        <taxon>Bacteria</taxon>
        <taxon>Pseudomonadati</taxon>
        <taxon>Bacteroidota</taxon>
        <taxon>Chitinophagia</taxon>
        <taxon>Chitinophagales</taxon>
        <taxon>Chitinophagaceae</taxon>
        <taxon>Niastella</taxon>
    </lineage>
</organism>
<evidence type="ECO:0000313" key="1">
    <source>
        <dbReference type="EMBL" id="OQP68442.1"/>
    </source>
</evidence>
<keyword evidence="2" id="KW-1185">Reference proteome</keyword>
<comment type="caution">
    <text evidence="1">The sequence shown here is derived from an EMBL/GenBank/DDBJ whole genome shotgun (WGS) entry which is preliminary data.</text>
</comment>
<evidence type="ECO:0000313" key="2">
    <source>
        <dbReference type="Proteomes" id="UP000192276"/>
    </source>
</evidence>
<dbReference type="STRING" id="550983.A4R26_01140"/>
<accession>A0A1V9GD09</accession>
<gene>
    <name evidence="1" type="ORF">A4R26_01140</name>
</gene>